<feature type="non-terminal residue" evidence="2">
    <location>
        <position position="135"/>
    </location>
</feature>
<evidence type="ECO:0000313" key="3">
    <source>
        <dbReference type="Proteomes" id="UP000789396"/>
    </source>
</evidence>
<feature type="compositionally biased region" description="Polar residues" evidence="1">
    <location>
        <begin position="1"/>
        <end position="24"/>
    </location>
</feature>
<dbReference type="EMBL" id="CAJVPZ010040795">
    <property type="protein sequence ID" value="CAG8760361.1"/>
    <property type="molecule type" value="Genomic_DNA"/>
</dbReference>
<dbReference type="AlphaFoldDB" id="A0A9N9J1P7"/>
<feature type="region of interest" description="Disordered" evidence="1">
    <location>
        <begin position="1"/>
        <end position="45"/>
    </location>
</feature>
<organism evidence="2 3">
    <name type="scientific">Racocetra fulgida</name>
    <dbReference type="NCBI Taxonomy" id="60492"/>
    <lineage>
        <taxon>Eukaryota</taxon>
        <taxon>Fungi</taxon>
        <taxon>Fungi incertae sedis</taxon>
        <taxon>Mucoromycota</taxon>
        <taxon>Glomeromycotina</taxon>
        <taxon>Glomeromycetes</taxon>
        <taxon>Diversisporales</taxon>
        <taxon>Gigasporaceae</taxon>
        <taxon>Racocetra</taxon>
    </lineage>
</organism>
<protein>
    <submittedName>
        <fullName evidence="2">2294_t:CDS:1</fullName>
    </submittedName>
</protein>
<evidence type="ECO:0000256" key="1">
    <source>
        <dbReference type="SAM" id="MobiDB-lite"/>
    </source>
</evidence>
<comment type="caution">
    <text evidence="2">The sequence shown here is derived from an EMBL/GenBank/DDBJ whole genome shotgun (WGS) entry which is preliminary data.</text>
</comment>
<keyword evidence="3" id="KW-1185">Reference proteome</keyword>
<accession>A0A9N9J1P7</accession>
<gene>
    <name evidence="2" type="ORF">RFULGI_LOCUS14264</name>
</gene>
<name>A0A9N9J1P7_9GLOM</name>
<feature type="compositionally biased region" description="Basic and acidic residues" evidence="1">
    <location>
        <begin position="25"/>
        <end position="41"/>
    </location>
</feature>
<evidence type="ECO:0000313" key="2">
    <source>
        <dbReference type="EMBL" id="CAG8760361.1"/>
    </source>
</evidence>
<dbReference type="OrthoDB" id="66620at2759"/>
<sequence length="135" mass="15533">IQDSQLYAPSPSRTSEENGSSFELNNRELSRATENSSHDIDMGEVNDNMSDHLRMLVDSYRKSSIATRIRNEIDRSNVPVLTSVQESLILSSHRRASWSTQFKILSDRTFKNLYRNPMLMLTHYCISVYLAGKFI</sequence>
<reference evidence="2" key="1">
    <citation type="submission" date="2021-06" db="EMBL/GenBank/DDBJ databases">
        <authorList>
            <person name="Kallberg Y."/>
            <person name="Tangrot J."/>
            <person name="Rosling A."/>
        </authorList>
    </citation>
    <scope>NUCLEOTIDE SEQUENCE</scope>
    <source>
        <strain evidence="2">IN212</strain>
    </source>
</reference>
<dbReference type="Proteomes" id="UP000789396">
    <property type="component" value="Unassembled WGS sequence"/>
</dbReference>
<proteinExistence type="predicted"/>